<reference evidence="2 3" key="1">
    <citation type="journal article" date="2011" name="J. Bacteriol.">
        <title>Complete Genome Sequence of Alicyclobacillus acidocaldarius Strain Tc-4-1.</title>
        <authorList>
            <person name="Chen Y."/>
            <person name="He Y."/>
            <person name="Zhang B."/>
            <person name="Yang J."/>
            <person name="Li W."/>
            <person name="Dong Z."/>
            <person name="Hu S."/>
        </authorList>
    </citation>
    <scope>NUCLEOTIDE SEQUENCE [LARGE SCALE GENOMIC DNA]</scope>
    <source>
        <strain evidence="2 3">Tc-4-1</strain>
    </source>
</reference>
<dbReference type="STRING" id="1048834.TC41_2422"/>
<dbReference type="HOGENOM" id="CLU_568204_0_0_9"/>
<dbReference type="Proteomes" id="UP000000292">
    <property type="component" value="Chromosome"/>
</dbReference>
<accession>F8IGP2</accession>
<dbReference type="EMBL" id="CP002902">
    <property type="protein sequence ID" value="AEJ44322.1"/>
    <property type="molecule type" value="Genomic_DNA"/>
</dbReference>
<feature type="signal peptide" evidence="1">
    <location>
        <begin position="1"/>
        <end position="27"/>
    </location>
</feature>
<evidence type="ECO:0000256" key="1">
    <source>
        <dbReference type="SAM" id="SignalP"/>
    </source>
</evidence>
<proteinExistence type="predicted"/>
<organism evidence="2 3">
    <name type="scientific">Alicyclobacillus acidocaldarius (strain Tc-4-1)</name>
    <name type="common">Bacillus acidocaldarius</name>
    <dbReference type="NCBI Taxonomy" id="1048834"/>
    <lineage>
        <taxon>Bacteria</taxon>
        <taxon>Bacillati</taxon>
        <taxon>Bacillota</taxon>
        <taxon>Bacilli</taxon>
        <taxon>Bacillales</taxon>
        <taxon>Alicyclobacillaceae</taxon>
        <taxon>Alicyclobacillus</taxon>
    </lineage>
</organism>
<evidence type="ECO:0000313" key="2">
    <source>
        <dbReference type="EMBL" id="AEJ44322.1"/>
    </source>
</evidence>
<dbReference type="RefSeq" id="WP_014465159.1">
    <property type="nucleotide sequence ID" value="NC_017167.1"/>
</dbReference>
<gene>
    <name evidence="2" type="ordered locus">TC41_2422</name>
</gene>
<evidence type="ECO:0000313" key="3">
    <source>
        <dbReference type="Proteomes" id="UP000000292"/>
    </source>
</evidence>
<protein>
    <recommendedName>
        <fullName evidence="4">Copper amine oxidase domain protein</fullName>
    </recommendedName>
</protein>
<dbReference type="PATRIC" id="fig|1048834.4.peg.2292"/>
<keyword evidence="1" id="KW-0732">Signal</keyword>
<name>F8IGP2_ALIAT</name>
<dbReference type="OrthoDB" id="2374043at2"/>
<dbReference type="AlphaFoldDB" id="F8IGP2"/>
<feature type="chain" id="PRO_5003378433" description="Copper amine oxidase domain protein" evidence="1">
    <location>
        <begin position="28"/>
        <end position="473"/>
    </location>
</feature>
<reference evidence="3" key="2">
    <citation type="submission" date="2011-06" db="EMBL/GenBank/DDBJ databases">
        <title>The complete genome sequence of Alicyclobacillus acidocaldarius sp. Tc-4-1.</title>
        <authorList>
            <person name="Chen Y."/>
            <person name="He Y."/>
            <person name="Dong Z."/>
            <person name="Hu S."/>
        </authorList>
    </citation>
    <scope>NUCLEOTIDE SEQUENCE [LARGE SCALE GENOMIC DNA]</scope>
    <source>
        <strain evidence="3">Tc-4-1</strain>
    </source>
</reference>
<evidence type="ECO:0008006" key="4">
    <source>
        <dbReference type="Google" id="ProtNLM"/>
    </source>
</evidence>
<sequence length="473" mass="50968">MKKMAWKTALALAAAAPMAAMGPTVFAAQQTYKYYPTVIVVNDVPQSTPEHIVAPDPFGGGTGQATSFLPIYYVDKALAQLGIQAEWNGGKGVLNLVAPSTVKVSYPSSVESVPITSGTMVIEVNGKPVIYAPRITYQDYGAKDETTFVPIYYLEQALGDMGVQTDWQNGSEWDMTLQSVAASSNQSATYETQQQMADAMWQLFDGLPKMEHEWNVPSLVTVNGNATIQDETTYGGAGVVTGYPTMQQVGVTPDPNAPVTTGQVATWLADWAAYAVPYTNGGLAPSGNVQTFLTYQGVTDPFTWAEDNDLFQGTGITDPNAQLTTSEAQTVLSNLQWWLDGYKEQNGVYTLHAPIGYGVAGGLSPENQQAYRIAVRAFNQIKLWLVGNQMNVELPYTGDSQDYYNVAAAHVPEDVTTEYYAPSVSLSNASQYEGGTTISFAKPTGLFGITIGMGQVTMNYPDVVPDITVDSSR</sequence>
<dbReference type="KEGG" id="aad:TC41_2422"/>